<dbReference type="Gene3D" id="3.20.20.140">
    <property type="entry name" value="Metal-dependent hydrolases"/>
    <property type="match status" value="1"/>
</dbReference>
<feature type="domain" description="Amidohydrolase-related" evidence="6">
    <location>
        <begin position="47"/>
        <end position="345"/>
    </location>
</feature>
<dbReference type="RefSeq" id="WP_283424521.1">
    <property type="nucleotide sequence ID" value="NZ_FXTY01000001.1"/>
</dbReference>
<gene>
    <name evidence="7" type="ORF">SAMN06265373_101677</name>
</gene>
<reference evidence="7 8" key="1">
    <citation type="submission" date="2017-05" db="EMBL/GenBank/DDBJ databases">
        <authorList>
            <person name="Varghese N."/>
            <person name="Submissions S."/>
        </authorList>
    </citation>
    <scope>NUCLEOTIDE SEQUENCE [LARGE SCALE GENOMIC DNA]</scope>
    <source>
        <strain evidence="7 8">DSM 29734</strain>
    </source>
</reference>
<evidence type="ECO:0000313" key="7">
    <source>
        <dbReference type="EMBL" id="SMP06791.1"/>
    </source>
</evidence>
<name>A0ABY1ND64_9RHOB</name>
<keyword evidence="8" id="KW-1185">Reference proteome</keyword>
<dbReference type="PIRSF" id="PIRSF038994">
    <property type="entry name" value="NagA"/>
    <property type="match status" value="1"/>
</dbReference>
<dbReference type="InterPro" id="IPR011059">
    <property type="entry name" value="Metal-dep_hydrolase_composite"/>
</dbReference>
<dbReference type="InterPro" id="IPR003764">
    <property type="entry name" value="GlcNAc_6-P_deAcase"/>
</dbReference>
<evidence type="ECO:0000256" key="5">
    <source>
        <dbReference type="PIRNR" id="PIRNR038994"/>
    </source>
</evidence>
<proteinExistence type="inferred from homology"/>
<evidence type="ECO:0000313" key="8">
    <source>
        <dbReference type="Proteomes" id="UP001157961"/>
    </source>
</evidence>
<evidence type="ECO:0000256" key="1">
    <source>
        <dbReference type="ARBA" id="ARBA00010716"/>
    </source>
</evidence>
<organism evidence="7 8">
    <name type="scientific">Shimia sagamensis</name>
    <dbReference type="NCBI Taxonomy" id="1566352"/>
    <lineage>
        <taxon>Bacteria</taxon>
        <taxon>Pseudomonadati</taxon>
        <taxon>Pseudomonadota</taxon>
        <taxon>Alphaproteobacteria</taxon>
        <taxon>Rhodobacterales</taxon>
        <taxon>Roseobacteraceae</taxon>
    </lineage>
</organism>
<sequence length="379" mass="39686">MTDRWIAPDRLFDGHSIQSGVAVRIKDGQIAEIGPVPENASKISGLLTPGYVDLQVNGGGGVFLNETPTRGGIAAIAEAHRRFGTVALLPTVITDNADVLENVANAAIAAQGLPGVVGLHIEGPHISKERRGTHEASFVRPFDDRTMAVVTHLRDINIPVMITLAPEVTSLKTISKLAGTGAVVSIGHTNATADQVNEAIEAGATCATHLFNAMSPMTSREPGAVGAVINSNVYSGIICDGHHVADSMVGLAVRARPQADRMILVSDSMSTVGGPDHFDLYGHRVVLKNGRLINKEGSLAGAHVTQAEGVQRLIHKVGLSEETALRMAISTPAACIGLPEVGQLANRRTDDVLLLGADHAVEATLTEALEAQKIENAAQ</sequence>
<evidence type="ECO:0000256" key="3">
    <source>
        <dbReference type="ARBA" id="ARBA00022801"/>
    </source>
</evidence>
<keyword evidence="2" id="KW-0479">Metal-binding</keyword>
<evidence type="ECO:0000256" key="4">
    <source>
        <dbReference type="ARBA" id="ARBA00023277"/>
    </source>
</evidence>
<dbReference type="InterPro" id="IPR032466">
    <property type="entry name" value="Metal_Hydrolase"/>
</dbReference>
<dbReference type="EMBL" id="FXTY01000001">
    <property type="protein sequence ID" value="SMP06791.1"/>
    <property type="molecule type" value="Genomic_DNA"/>
</dbReference>
<dbReference type="NCBIfam" id="TIGR00221">
    <property type="entry name" value="nagA"/>
    <property type="match status" value="1"/>
</dbReference>
<comment type="similarity">
    <text evidence="1 5">Belongs to the metallo-dependent hydrolases superfamily. NagA family.</text>
</comment>
<keyword evidence="4 5" id="KW-0119">Carbohydrate metabolism</keyword>
<keyword evidence="3 5" id="KW-0378">Hydrolase</keyword>
<dbReference type="Pfam" id="PF01979">
    <property type="entry name" value="Amidohydro_1"/>
    <property type="match status" value="1"/>
</dbReference>
<dbReference type="Proteomes" id="UP001157961">
    <property type="component" value="Unassembled WGS sequence"/>
</dbReference>
<dbReference type="InterPro" id="IPR006680">
    <property type="entry name" value="Amidohydro-rel"/>
</dbReference>
<dbReference type="PANTHER" id="PTHR11113:SF14">
    <property type="entry name" value="N-ACETYLGLUCOSAMINE-6-PHOSPHATE DEACETYLASE"/>
    <property type="match status" value="1"/>
</dbReference>
<protein>
    <submittedName>
        <fullName evidence="7">N-acetylglucosamine 6-phosphate deacetylase</fullName>
    </submittedName>
</protein>
<evidence type="ECO:0000256" key="2">
    <source>
        <dbReference type="ARBA" id="ARBA00022723"/>
    </source>
</evidence>
<comment type="caution">
    <text evidence="7">The sequence shown here is derived from an EMBL/GenBank/DDBJ whole genome shotgun (WGS) entry which is preliminary data.</text>
</comment>
<dbReference type="Gene3D" id="2.30.40.10">
    <property type="entry name" value="Urease, subunit C, domain 1"/>
    <property type="match status" value="1"/>
</dbReference>
<dbReference type="SUPFAM" id="SSF51556">
    <property type="entry name" value="Metallo-dependent hydrolases"/>
    <property type="match status" value="1"/>
</dbReference>
<evidence type="ECO:0000259" key="6">
    <source>
        <dbReference type="Pfam" id="PF01979"/>
    </source>
</evidence>
<accession>A0ABY1ND64</accession>
<dbReference type="PANTHER" id="PTHR11113">
    <property type="entry name" value="N-ACETYLGLUCOSAMINE-6-PHOSPHATE DEACETYLASE"/>
    <property type="match status" value="1"/>
</dbReference>